<dbReference type="InterPro" id="IPR013083">
    <property type="entry name" value="Znf_RING/FYVE/PHD"/>
</dbReference>
<dbReference type="Gene3D" id="3.30.40.10">
    <property type="entry name" value="Zinc/RING finger domain, C3HC4 (zinc finger)"/>
    <property type="match status" value="1"/>
</dbReference>
<evidence type="ECO:0000256" key="1">
    <source>
        <dbReference type="ARBA" id="ARBA00022723"/>
    </source>
</evidence>
<evidence type="ECO:0000313" key="6">
    <source>
        <dbReference type="Proteomes" id="UP000712600"/>
    </source>
</evidence>
<dbReference type="PANTHER" id="PTHR37393:SF1">
    <property type="entry name" value="AT-RICH INTERACTIVE DOMAIN-CONTAINING PROTEIN 1A-LIKE"/>
    <property type="match status" value="1"/>
</dbReference>
<feature type="compositionally biased region" description="Low complexity" evidence="4">
    <location>
        <begin position="148"/>
        <end position="160"/>
    </location>
</feature>
<evidence type="ECO:0008006" key="7">
    <source>
        <dbReference type="Google" id="ProtNLM"/>
    </source>
</evidence>
<dbReference type="Proteomes" id="UP000712600">
    <property type="component" value="Unassembled WGS sequence"/>
</dbReference>
<keyword evidence="2" id="KW-0863">Zinc-finger</keyword>
<dbReference type="GO" id="GO:0008270">
    <property type="term" value="F:zinc ion binding"/>
    <property type="evidence" value="ECO:0007669"/>
    <property type="project" value="UniProtKB-KW"/>
</dbReference>
<proteinExistence type="predicted"/>
<protein>
    <recommendedName>
        <fullName evidence="7">RING-type domain-containing protein</fullName>
    </recommendedName>
</protein>
<evidence type="ECO:0000313" key="5">
    <source>
        <dbReference type="EMBL" id="KAF3501416.1"/>
    </source>
</evidence>
<sequence length="173" mass="19671">MCGHLYCKPCLTYVASTTRACPYDGYLVTETDAKPLVESNKMLADTIGKTMCGIHIAHRQWQEHVQVCHLMLARATSQASVQSHGVSAATLTQGQWYQQPYQQYYQNYVGDYMQQQQPMQLQSFAPQNQVIYVEVRPEVHHVAQTDHSQMQPQPQVQSQSLAMHQTHNAFSSL</sequence>
<evidence type="ECO:0000256" key="3">
    <source>
        <dbReference type="ARBA" id="ARBA00022833"/>
    </source>
</evidence>
<dbReference type="PANTHER" id="PTHR37393">
    <property type="entry name" value="AT-RICH INTERACTIVE DOMAIN-CONTAINING PROTEIN 1A-LIKE"/>
    <property type="match status" value="1"/>
</dbReference>
<dbReference type="EMBL" id="QGKX02001621">
    <property type="protein sequence ID" value="KAF3501416.1"/>
    <property type="molecule type" value="Genomic_DNA"/>
</dbReference>
<accession>A0A8S9NGJ6</accession>
<feature type="region of interest" description="Disordered" evidence="4">
    <location>
        <begin position="143"/>
        <end position="173"/>
    </location>
</feature>
<dbReference type="AlphaFoldDB" id="A0A8S9NGJ6"/>
<reference evidence="5" key="1">
    <citation type="submission" date="2019-12" db="EMBL/GenBank/DDBJ databases">
        <title>Genome sequencing and annotation of Brassica cretica.</title>
        <authorList>
            <person name="Studholme D.J."/>
            <person name="Sarris P."/>
        </authorList>
    </citation>
    <scope>NUCLEOTIDE SEQUENCE</scope>
    <source>
        <strain evidence="5">PFS-109/04</strain>
        <tissue evidence="5">Leaf</tissue>
    </source>
</reference>
<name>A0A8S9NGJ6_BRACR</name>
<dbReference type="InterPro" id="IPR017907">
    <property type="entry name" value="Znf_RING_CS"/>
</dbReference>
<feature type="compositionally biased region" description="Polar residues" evidence="4">
    <location>
        <begin position="161"/>
        <end position="173"/>
    </location>
</feature>
<gene>
    <name evidence="5" type="ORF">F2Q69_00043721</name>
</gene>
<comment type="caution">
    <text evidence="5">The sequence shown here is derived from an EMBL/GenBank/DDBJ whole genome shotgun (WGS) entry which is preliminary data.</text>
</comment>
<keyword evidence="1" id="KW-0479">Metal-binding</keyword>
<evidence type="ECO:0000256" key="4">
    <source>
        <dbReference type="SAM" id="MobiDB-lite"/>
    </source>
</evidence>
<evidence type="ECO:0000256" key="2">
    <source>
        <dbReference type="ARBA" id="ARBA00022771"/>
    </source>
</evidence>
<dbReference type="SUPFAM" id="SSF57850">
    <property type="entry name" value="RING/U-box"/>
    <property type="match status" value="1"/>
</dbReference>
<organism evidence="5 6">
    <name type="scientific">Brassica cretica</name>
    <name type="common">Mustard</name>
    <dbReference type="NCBI Taxonomy" id="69181"/>
    <lineage>
        <taxon>Eukaryota</taxon>
        <taxon>Viridiplantae</taxon>
        <taxon>Streptophyta</taxon>
        <taxon>Embryophyta</taxon>
        <taxon>Tracheophyta</taxon>
        <taxon>Spermatophyta</taxon>
        <taxon>Magnoliopsida</taxon>
        <taxon>eudicotyledons</taxon>
        <taxon>Gunneridae</taxon>
        <taxon>Pentapetalae</taxon>
        <taxon>rosids</taxon>
        <taxon>malvids</taxon>
        <taxon>Brassicales</taxon>
        <taxon>Brassicaceae</taxon>
        <taxon>Brassiceae</taxon>
        <taxon>Brassica</taxon>
    </lineage>
</organism>
<dbReference type="PROSITE" id="PS00518">
    <property type="entry name" value="ZF_RING_1"/>
    <property type="match status" value="1"/>
</dbReference>
<keyword evidence="3" id="KW-0862">Zinc</keyword>